<dbReference type="SMART" id="SM00267">
    <property type="entry name" value="GGDEF"/>
    <property type="match status" value="1"/>
</dbReference>
<evidence type="ECO:0000313" key="4">
    <source>
        <dbReference type="EMBL" id="MDO3721542.1"/>
    </source>
</evidence>
<dbReference type="Gene3D" id="3.30.70.270">
    <property type="match status" value="1"/>
</dbReference>
<feature type="transmembrane region" description="Helical" evidence="2">
    <location>
        <begin position="66"/>
        <end position="86"/>
    </location>
</feature>
<dbReference type="EMBL" id="JAUMIS010000001">
    <property type="protein sequence ID" value="MDO3721542.1"/>
    <property type="molecule type" value="Genomic_DNA"/>
</dbReference>
<dbReference type="NCBIfam" id="TIGR00254">
    <property type="entry name" value="GGDEF"/>
    <property type="match status" value="1"/>
</dbReference>
<dbReference type="Proteomes" id="UP001168640">
    <property type="component" value="Unassembled WGS sequence"/>
</dbReference>
<evidence type="ECO:0000313" key="5">
    <source>
        <dbReference type="Proteomes" id="UP001168640"/>
    </source>
</evidence>
<keyword evidence="5" id="KW-1185">Reference proteome</keyword>
<name>A0ABT8VZW2_9GAMM</name>
<dbReference type="SUPFAM" id="SSF55073">
    <property type="entry name" value="Nucleotide cyclase"/>
    <property type="match status" value="1"/>
</dbReference>
<accession>A0ABT8VZW2</accession>
<evidence type="ECO:0000256" key="2">
    <source>
        <dbReference type="SAM" id="Phobius"/>
    </source>
</evidence>
<sequence length="342" mass="37078">MLHRLKTDFRLSIITLLGVCAVLGVAPFAVFRFIQGQIAVGLFDVGIVIGVLAAVAHGWITGRTGTSGLLLSLLSSICAVIVGRFIGEPGMLWAFPCLITNFFLTTPRLATGINLITITALMVQAQGSVEAIQLWSFFTSAVMVSACAYAFAHRNASQRNMLEHLATIDPLTGVRNRRCMDQELAMSVAAAERTGQPYTLALLDLDHFKRINDQYGHSVGDDVLTTLVNLIQQNTRRTDFLFRYGGEEFVLLLPGTAGPGVKKVMCNLQATIRKHLRVEGQSVTASFGVAELEIGEGVDGWLERADAALYRAKEAGRDRIIYAKGSGEQTESGASQEESLLT</sequence>
<dbReference type="InterPro" id="IPR000160">
    <property type="entry name" value="GGDEF_dom"/>
</dbReference>
<dbReference type="PROSITE" id="PS50887">
    <property type="entry name" value="GGDEF"/>
    <property type="match status" value="1"/>
</dbReference>
<dbReference type="EC" id="2.7.7.65" evidence="1"/>
<dbReference type="GO" id="GO:0052621">
    <property type="term" value="F:diguanylate cyclase activity"/>
    <property type="evidence" value="ECO:0007669"/>
    <property type="project" value="UniProtKB-EC"/>
</dbReference>
<keyword evidence="4" id="KW-0808">Transferase</keyword>
<proteinExistence type="predicted"/>
<gene>
    <name evidence="4" type="ORF">QVZ43_07380</name>
</gene>
<evidence type="ECO:0000259" key="3">
    <source>
        <dbReference type="PROSITE" id="PS50887"/>
    </source>
</evidence>
<feature type="domain" description="GGDEF" evidence="3">
    <location>
        <begin position="196"/>
        <end position="325"/>
    </location>
</feature>
<evidence type="ECO:0000256" key="1">
    <source>
        <dbReference type="ARBA" id="ARBA00012528"/>
    </source>
</evidence>
<protein>
    <recommendedName>
        <fullName evidence="1">diguanylate cyclase</fullName>
        <ecNumber evidence="1">2.7.7.65</ecNumber>
    </recommendedName>
</protein>
<dbReference type="CDD" id="cd01949">
    <property type="entry name" value="GGDEF"/>
    <property type="match status" value="1"/>
</dbReference>
<dbReference type="InterPro" id="IPR029787">
    <property type="entry name" value="Nucleotide_cyclase"/>
</dbReference>
<dbReference type="PANTHER" id="PTHR45138">
    <property type="entry name" value="REGULATORY COMPONENTS OF SENSORY TRANSDUCTION SYSTEM"/>
    <property type="match status" value="1"/>
</dbReference>
<feature type="transmembrane region" description="Helical" evidence="2">
    <location>
        <begin position="12"/>
        <end position="31"/>
    </location>
</feature>
<feature type="transmembrane region" description="Helical" evidence="2">
    <location>
        <begin position="134"/>
        <end position="152"/>
    </location>
</feature>
<keyword evidence="2" id="KW-0472">Membrane</keyword>
<dbReference type="InterPro" id="IPR050469">
    <property type="entry name" value="Diguanylate_Cyclase"/>
</dbReference>
<dbReference type="Pfam" id="PF00990">
    <property type="entry name" value="GGDEF"/>
    <property type="match status" value="1"/>
</dbReference>
<dbReference type="RefSeq" id="WP_302909409.1">
    <property type="nucleotide sequence ID" value="NZ_JAUMIS010000001.1"/>
</dbReference>
<comment type="caution">
    <text evidence="4">The sequence shown here is derived from an EMBL/GenBank/DDBJ whole genome shotgun (WGS) entry which is preliminary data.</text>
</comment>
<dbReference type="PANTHER" id="PTHR45138:SF24">
    <property type="entry name" value="DIGUANYLATE CYCLASE DGCC-RELATED"/>
    <property type="match status" value="1"/>
</dbReference>
<keyword evidence="4" id="KW-0548">Nucleotidyltransferase</keyword>
<keyword evidence="2" id="KW-1133">Transmembrane helix</keyword>
<reference evidence="4" key="1">
    <citation type="submission" date="2023-07" db="EMBL/GenBank/DDBJ databases">
        <title>Marinobacter sp. chi1 genome sequencing and assembly.</title>
        <authorList>
            <person name="Park S."/>
        </authorList>
    </citation>
    <scope>NUCLEOTIDE SEQUENCE</scope>
    <source>
        <strain evidence="4">Chi1</strain>
    </source>
</reference>
<dbReference type="InterPro" id="IPR043128">
    <property type="entry name" value="Rev_trsase/Diguanyl_cyclase"/>
</dbReference>
<organism evidence="4 5">
    <name type="scientific">Marinobacter suaedae</name>
    <dbReference type="NCBI Taxonomy" id="3057675"/>
    <lineage>
        <taxon>Bacteria</taxon>
        <taxon>Pseudomonadati</taxon>
        <taxon>Pseudomonadota</taxon>
        <taxon>Gammaproteobacteria</taxon>
        <taxon>Pseudomonadales</taxon>
        <taxon>Marinobacteraceae</taxon>
        <taxon>Marinobacter</taxon>
    </lineage>
</organism>
<feature type="transmembrane region" description="Helical" evidence="2">
    <location>
        <begin position="38"/>
        <end position="60"/>
    </location>
</feature>
<keyword evidence="2" id="KW-0812">Transmembrane</keyword>